<evidence type="ECO:0000259" key="2">
    <source>
        <dbReference type="Pfam" id="PF07319"/>
    </source>
</evidence>
<evidence type="ECO:0000259" key="1">
    <source>
        <dbReference type="Pfam" id="PF01695"/>
    </source>
</evidence>
<dbReference type="GO" id="GO:0006260">
    <property type="term" value="P:DNA replication"/>
    <property type="evidence" value="ECO:0007669"/>
    <property type="project" value="TreeGrafter"/>
</dbReference>
<dbReference type="EMBL" id="FPAA01000006">
    <property type="protein sequence ID" value="SFS72019.1"/>
    <property type="molecule type" value="Genomic_DNA"/>
</dbReference>
<dbReference type="GO" id="GO:0005524">
    <property type="term" value="F:ATP binding"/>
    <property type="evidence" value="ECO:0007669"/>
    <property type="project" value="InterPro"/>
</dbReference>
<dbReference type="SUPFAM" id="SSF52540">
    <property type="entry name" value="P-loop containing nucleoside triphosphate hydrolases"/>
    <property type="match status" value="1"/>
</dbReference>
<dbReference type="PANTHER" id="PTHR30050">
    <property type="entry name" value="CHROMOSOMAL REPLICATION INITIATOR PROTEIN DNAA"/>
    <property type="match status" value="1"/>
</dbReference>
<proteinExistence type="predicted"/>
<dbReference type="Proteomes" id="UP000198660">
    <property type="component" value="Unassembled WGS sequence"/>
</dbReference>
<organism evidence="3 4">
    <name type="scientific">Marininema halotolerans</name>
    <dbReference type="NCBI Taxonomy" id="1155944"/>
    <lineage>
        <taxon>Bacteria</taxon>
        <taxon>Bacillati</taxon>
        <taxon>Bacillota</taxon>
        <taxon>Bacilli</taxon>
        <taxon>Bacillales</taxon>
        <taxon>Thermoactinomycetaceae</taxon>
        <taxon>Marininema</taxon>
    </lineage>
</organism>
<dbReference type="CDD" id="cd00009">
    <property type="entry name" value="AAA"/>
    <property type="match status" value="1"/>
</dbReference>
<keyword evidence="4" id="KW-1185">Reference proteome</keyword>
<evidence type="ECO:0000313" key="3">
    <source>
        <dbReference type="EMBL" id="SFS72019.1"/>
    </source>
</evidence>
<dbReference type="Pfam" id="PF01695">
    <property type="entry name" value="IstB_IS21"/>
    <property type="match status" value="1"/>
</dbReference>
<dbReference type="Gene3D" id="3.40.50.300">
    <property type="entry name" value="P-loop containing nucleotide triphosphate hydrolases"/>
    <property type="match status" value="1"/>
</dbReference>
<dbReference type="OrthoDB" id="61127at2"/>
<dbReference type="InterPro" id="IPR009928">
    <property type="entry name" value="DnaI_N"/>
</dbReference>
<gene>
    <name evidence="3" type="ORF">SAMN05444972_106147</name>
</gene>
<dbReference type="RefSeq" id="WP_091836952.1">
    <property type="nucleotide sequence ID" value="NZ_FPAA01000006.1"/>
</dbReference>
<sequence>MERIGKVVSPIREKLNRRANPEQQLQKLFAAREVRAFQMEHPEVPDAVYRRSMGALHQLVNERGHCDQCPGLDQCPNLMQGHQPELALYGGYLELRLTPCAKLVAKEKEKDRKRLIKSHHIPTDILTATFSSITPHKTRIPAISAAIKFCRQFAEKQPERGLYLYGTFGVGKSRIAGAMAQELVNHDVDSLMVYVPDFLREIKESIRDGMIQEKLDALKKATVLIMDDLGAETLTPWTRDEIIGAVLQYRMTEKLPTVITSNLDLDELEDHFAYSDKGGAERMKAKRLMERIRPCMDAYCVEGPNWREQG</sequence>
<dbReference type="InterPro" id="IPR027417">
    <property type="entry name" value="P-loop_NTPase"/>
</dbReference>
<dbReference type="NCBIfam" id="NF006505">
    <property type="entry name" value="PRK08939.1"/>
    <property type="match status" value="1"/>
</dbReference>
<accession>A0A1I6S4W3</accession>
<feature type="domain" description="IstB-like ATP-binding" evidence="1">
    <location>
        <begin position="161"/>
        <end position="272"/>
    </location>
</feature>
<evidence type="ECO:0000313" key="4">
    <source>
        <dbReference type="Proteomes" id="UP000198660"/>
    </source>
</evidence>
<reference evidence="4" key="1">
    <citation type="submission" date="2016-10" db="EMBL/GenBank/DDBJ databases">
        <authorList>
            <person name="Varghese N."/>
            <person name="Submissions S."/>
        </authorList>
    </citation>
    <scope>NUCLEOTIDE SEQUENCE [LARGE SCALE GENOMIC DNA]</scope>
    <source>
        <strain evidence="4">DSM 45789</strain>
    </source>
</reference>
<name>A0A1I6S4W3_9BACL</name>
<dbReference type="Pfam" id="PF07319">
    <property type="entry name" value="DnaI_N"/>
    <property type="match status" value="1"/>
</dbReference>
<dbReference type="InterPro" id="IPR002611">
    <property type="entry name" value="IstB_ATP-bd"/>
</dbReference>
<feature type="domain" description="Primosomal DnaI N-terminal" evidence="2">
    <location>
        <begin position="1"/>
        <end position="95"/>
    </location>
</feature>
<protein>
    <submittedName>
        <fullName evidence="3">Primosomal protein DnaI</fullName>
    </submittedName>
</protein>
<dbReference type="PANTHER" id="PTHR30050:SF8">
    <property type="entry name" value="PRIMOSOMAL PROTEIN DNAI"/>
    <property type="match status" value="1"/>
</dbReference>
<dbReference type="AlphaFoldDB" id="A0A1I6S4W3"/>